<dbReference type="AlphaFoldDB" id="K1RUA3"/>
<evidence type="ECO:0000256" key="1">
    <source>
        <dbReference type="SAM" id="MobiDB-lite"/>
    </source>
</evidence>
<protein>
    <submittedName>
        <fullName evidence="2">Uncharacterized protein</fullName>
    </submittedName>
</protein>
<feature type="compositionally biased region" description="Basic and acidic residues" evidence="1">
    <location>
        <begin position="1"/>
        <end position="10"/>
    </location>
</feature>
<dbReference type="InParanoid" id="K1RUA3"/>
<feature type="region of interest" description="Disordered" evidence="1">
    <location>
        <begin position="1"/>
        <end position="25"/>
    </location>
</feature>
<sequence length="56" mass="6443">MGKVQVEKPVHMPTSSTPNKRGRGAFFPNGREICRRLNQDNCGRPDCRLAHNCYIW</sequence>
<proteinExistence type="predicted"/>
<dbReference type="HOGENOM" id="CLU_3016229_0_0_1"/>
<dbReference type="EMBL" id="JH817550">
    <property type="protein sequence ID" value="EKC38246.1"/>
    <property type="molecule type" value="Genomic_DNA"/>
</dbReference>
<accession>K1RUA3</accession>
<organism evidence="2">
    <name type="scientific">Magallana gigas</name>
    <name type="common">Pacific oyster</name>
    <name type="synonym">Crassostrea gigas</name>
    <dbReference type="NCBI Taxonomy" id="29159"/>
    <lineage>
        <taxon>Eukaryota</taxon>
        <taxon>Metazoa</taxon>
        <taxon>Spiralia</taxon>
        <taxon>Lophotrochozoa</taxon>
        <taxon>Mollusca</taxon>
        <taxon>Bivalvia</taxon>
        <taxon>Autobranchia</taxon>
        <taxon>Pteriomorphia</taxon>
        <taxon>Ostreida</taxon>
        <taxon>Ostreoidea</taxon>
        <taxon>Ostreidae</taxon>
        <taxon>Magallana</taxon>
    </lineage>
</organism>
<gene>
    <name evidence="2" type="ORF">CGI_10025745</name>
</gene>
<name>K1RUA3_MAGGI</name>
<evidence type="ECO:0000313" key="2">
    <source>
        <dbReference type="EMBL" id="EKC38246.1"/>
    </source>
</evidence>
<reference evidence="2" key="1">
    <citation type="journal article" date="2012" name="Nature">
        <title>The oyster genome reveals stress adaptation and complexity of shell formation.</title>
        <authorList>
            <person name="Zhang G."/>
            <person name="Fang X."/>
            <person name="Guo X."/>
            <person name="Li L."/>
            <person name="Luo R."/>
            <person name="Xu F."/>
            <person name="Yang P."/>
            <person name="Zhang L."/>
            <person name="Wang X."/>
            <person name="Qi H."/>
            <person name="Xiong Z."/>
            <person name="Que H."/>
            <person name="Xie Y."/>
            <person name="Holland P.W."/>
            <person name="Paps J."/>
            <person name="Zhu Y."/>
            <person name="Wu F."/>
            <person name="Chen Y."/>
            <person name="Wang J."/>
            <person name="Peng C."/>
            <person name="Meng J."/>
            <person name="Yang L."/>
            <person name="Liu J."/>
            <person name="Wen B."/>
            <person name="Zhang N."/>
            <person name="Huang Z."/>
            <person name="Zhu Q."/>
            <person name="Feng Y."/>
            <person name="Mount A."/>
            <person name="Hedgecock D."/>
            <person name="Xu Z."/>
            <person name="Liu Y."/>
            <person name="Domazet-Loso T."/>
            <person name="Du Y."/>
            <person name="Sun X."/>
            <person name="Zhang S."/>
            <person name="Liu B."/>
            <person name="Cheng P."/>
            <person name="Jiang X."/>
            <person name="Li J."/>
            <person name="Fan D."/>
            <person name="Wang W."/>
            <person name="Fu W."/>
            <person name="Wang T."/>
            <person name="Wang B."/>
            <person name="Zhang J."/>
            <person name="Peng Z."/>
            <person name="Li Y."/>
            <person name="Li N."/>
            <person name="Wang J."/>
            <person name="Chen M."/>
            <person name="He Y."/>
            <person name="Tan F."/>
            <person name="Song X."/>
            <person name="Zheng Q."/>
            <person name="Huang R."/>
            <person name="Yang H."/>
            <person name="Du X."/>
            <person name="Chen L."/>
            <person name="Yang M."/>
            <person name="Gaffney P.M."/>
            <person name="Wang S."/>
            <person name="Luo L."/>
            <person name="She Z."/>
            <person name="Ming Y."/>
            <person name="Huang W."/>
            <person name="Zhang S."/>
            <person name="Huang B."/>
            <person name="Zhang Y."/>
            <person name="Qu T."/>
            <person name="Ni P."/>
            <person name="Miao G."/>
            <person name="Wang J."/>
            <person name="Wang Q."/>
            <person name="Steinberg C.E."/>
            <person name="Wang H."/>
            <person name="Li N."/>
            <person name="Qian L."/>
            <person name="Zhang G."/>
            <person name="Li Y."/>
            <person name="Yang H."/>
            <person name="Liu X."/>
            <person name="Wang J."/>
            <person name="Yin Y."/>
            <person name="Wang J."/>
        </authorList>
    </citation>
    <scope>NUCLEOTIDE SEQUENCE [LARGE SCALE GENOMIC DNA]</scope>
    <source>
        <strain evidence="2">05x7-T-G4-1.051#20</strain>
    </source>
</reference>